<name>A0AAD6ZTQ6_9AGAR</name>
<gene>
    <name evidence="1" type="ORF">DFH08DRAFT_812596</name>
</gene>
<evidence type="ECO:0000313" key="1">
    <source>
        <dbReference type="EMBL" id="KAJ7339206.1"/>
    </source>
</evidence>
<protein>
    <submittedName>
        <fullName evidence="1">Uncharacterized protein</fullName>
    </submittedName>
</protein>
<dbReference type="EMBL" id="JARIHO010000028">
    <property type="protein sequence ID" value="KAJ7339206.1"/>
    <property type="molecule type" value="Genomic_DNA"/>
</dbReference>
<comment type="caution">
    <text evidence="1">The sequence shown here is derived from an EMBL/GenBank/DDBJ whole genome shotgun (WGS) entry which is preliminary data.</text>
</comment>
<reference evidence="1" key="1">
    <citation type="submission" date="2023-03" db="EMBL/GenBank/DDBJ databases">
        <title>Massive genome expansion in bonnet fungi (Mycena s.s.) driven by repeated elements and novel gene families across ecological guilds.</title>
        <authorList>
            <consortium name="Lawrence Berkeley National Laboratory"/>
            <person name="Harder C.B."/>
            <person name="Miyauchi S."/>
            <person name="Viragh M."/>
            <person name="Kuo A."/>
            <person name="Thoen E."/>
            <person name="Andreopoulos B."/>
            <person name="Lu D."/>
            <person name="Skrede I."/>
            <person name="Drula E."/>
            <person name="Henrissat B."/>
            <person name="Morin E."/>
            <person name="Kohler A."/>
            <person name="Barry K."/>
            <person name="LaButti K."/>
            <person name="Morin E."/>
            <person name="Salamov A."/>
            <person name="Lipzen A."/>
            <person name="Mereny Z."/>
            <person name="Hegedus B."/>
            <person name="Baldrian P."/>
            <person name="Stursova M."/>
            <person name="Weitz H."/>
            <person name="Taylor A."/>
            <person name="Grigoriev I.V."/>
            <person name="Nagy L.G."/>
            <person name="Martin F."/>
            <person name="Kauserud H."/>
        </authorList>
    </citation>
    <scope>NUCLEOTIDE SEQUENCE</scope>
    <source>
        <strain evidence="1">CBHHK002</strain>
    </source>
</reference>
<evidence type="ECO:0000313" key="2">
    <source>
        <dbReference type="Proteomes" id="UP001218218"/>
    </source>
</evidence>
<keyword evidence="2" id="KW-1185">Reference proteome</keyword>
<dbReference type="Proteomes" id="UP001218218">
    <property type="component" value="Unassembled WGS sequence"/>
</dbReference>
<dbReference type="AlphaFoldDB" id="A0AAD6ZTQ6"/>
<accession>A0AAD6ZTQ6</accession>
<sequence length="333" mass="36859">MAAGPLQVAESQVSTRFGRLKQQVNPSWADDFPEPVTPVVILSTLHALHNWATLQSIDHFHFNAPPPLVLPSPPLLVPLELPLEVRSCTWPANLLGLVLLHPDDPIHPDDVPANDLPSPLLCLFPEDHLPSKFPADMEYGPVVYELDVTYLVFLCVTVHMGSLKHHFTLLFDSMITEFACAWVPHCELVGEAGGPACPPACVNSQGQMHQQAGQMRAGSTGVASGRTEGWIQGSRGWKDGASGQSQMCMIETGLLKAIELWNTPWPLFKTSSQVKDVQHIDEKFTCVDSDVLQYHRKNRALLVELKIPFGNIFSVKDEEQVELVDQHHKQVVV</sequence>
<proteinExistence type="predicted"/>
<organism evidence="1 2">
    <name type="scientific">Mycena albidolilacea</name>
    <dbReference type="NCBI Taxonomy" id="1033008"/>
    <lineage>
        <taxon>Eukaryota</taxon>
        <taxon>Fungi</taxon>
        <taxon>Dikarya</taxon>
        <taxon>Basidiomycota</taxon>
        <taxon>Agaricomycotina</taxon>
        <taxon>Agaricomycetes</taxon>
        <taxon>Agaricomycetidae</taxon>
        <taxon>Agaricales</taxon>
        <taxon>Marasmiineae</taxon>
        <taxon>Mycenaceae</taxon>
        <taxon>Mycena</taxon>
    </lineage>
</organism>